<dbReference type="AlphaFoldDB" id="A0A840V064"/>
<protein>
    <recommendedName>
        <fullName evidence="1">Peptidase S24/S26A/S26B/S26C domain-containing protein</fullName>
    </recommendedName>
</protein>
<sequence>MESITPQEIQRWLDDNRRDRDWLAEQTGAAKGTIANWLAANKRKPIPEPTLRLIERLMCDDLLGEPQFSFGEAKIIRQAMDQEGYKSLRDFMRDAVIANARQLVSSSESAGDCDSILAFPEITLLHAAAGSPVHTDGDTWTPNRQVGPGRFACQLHGDSMAPNYPDGSVVILRERNTLTNPTLKKGQIYLFDCGGEKALKVYQTRVATQEEIEAGLSYVSPRDGKTKVPVLKSLNRSHPDIVVKEPIEWLGWLDKADNK</sequence>
<dbReference type="EMBL" id="JACHFD010000006">
    <property type="protein sequence ID" value="MBB5351385.1"/>
    <property type="molecule type" value="Genomic_DNA"/>
</dbReference>
<dbReference type="Gene3D" id="2.10.109.10">
    <property type="entry name" value="Umud Fragment, subunit A"/>
    <property type="match status" value="1"/>
</dbReference>
<dbReference type="RefSeq" id="WP_184017493.1">
    <property type="nucleotide sequence ID" value="NZ_JACHFD010000006.1"/>
</dbReference>
<feature type="domain" description="Peptidase S24/S26A/S26B/S26C" evidence="1">
    <location>
        <begin position="147"/>
        <end position="204"/>
    </location>
</feature>
<dbReference type="Proteomes" id="UP000557717">
    <property type="component" value="Unassembled WGS sequence"/>
</dbReference>
<dbReference type="SUPFAM" id="SSF51306">
    <property type="entry name" value="LexA/Signal peptidase"/>
    <property type="match status" value="1"/>
</dbReference>
<dbReference type="Pfam" id="PF00717">
    <property type="entry name" value="Peptidase_S24"/>
    <property type="match status" value="1"/>
</dbReference>
<dbReference type="InterPro" id="IPR036286">
    <property type="entry name" value="LexA/Signal_pep-like_sf"/>
</dbReference>
<dbReference type="InterPro" id="IPR015927">
    <property type="entry name" value="Peptidase_S24_S26A/B/C"/>
</dbReference>
<dbReference type="CDD" id="cd06529">
    <property type="entry name" value="S24_LexA-like"/>
    <property type="match status" value="1"/>
</dbReference>
<comment type="caution">
    <text evidence="2">The sequence shown here is derived from an EMBL/GenBank/DDBJ whole genome shotgun (WGS) entry which is preliminary data.</text>
</comment>
<accession>A0A840V064</accession>
<dbReference type="InterPro" id="IPR039418">
    <property type="entry name" value="LexA-like"/>
</dbReference>
<gene>
    <name evidence="2" type="ORF">HNR46_001621</name>
</gene>
<reference evidence="2 3" key="1">
    <citation type="submission" date="2020-08" db="EMBL/GenBank/DDBJ databases">
        <title>Genomic Encyclopedia of Type Strains, Phase IV (KMG-IV): sequencing the most valuable type-strain genomes for metagenomic binning, comparative biology and taxonomic classification.</title>
        <authorList>
            <person name="Goeker M."/>
        </authorList>
    </citation>
    <scope>NUCLEOTIDE SEQUENCE [LARGE SCALE GENOMIC DNA]</scope>
    <source>
        <strain evidence="2 3">YC6886</strain>
    </source>
</reference>
<organism evidence="2 3">
    <name type="scientific">Haloferula luteola</name>
    <dbReference type="NCBI Taxonomy" id="595692"/>
    <lineage>
        <taxon>Bacteria</taxon>
        <taxon>Pseudomonadati</taxon>
        <taxon>Verrucomicrobiota</taxon>
        <taxon>Verrucomicrobiia</taxon>
        <taxon>Verrucomicrobiales</taxon>
        <taxon>Verrucomicrobiaceae</taxon>
        <taxon>Haloferula</taxon>
    </lineage>
</organism>
<name>A0A840V064_9BACT</name>
<evidence type="ECO:0000313" key="3">
    <source>
        <dbReference type="Proteomes" id="UP000557717"/>
    </source>
</evidence>
<keyword evidence="3" id="KW-1185">Reference proteome</keyword>
<evidence type="ECO:0000313" key="2">
    <source>
        <dbReference type="EMBL" id="MBB5351385.1"/>
    </source>
</evidence>
<evidence type="ECO:0000259" key="1">
    <source>
        <dbReference type="Pfam" id="PF00717"/>
    </source>
</evidence>
<proteinExistence type="predicted"/>